<dbReference type="Proteomes" id="UP000245959">
    <property type="component" value="Unassembled WGS sequence"/>
</dbReference>
<dbReference type="InterPro" id="IPR000238">
    <property type="entry name" value="RbfA"/>
</dbReference>
<evidence type="ECO:0000313" key="3">
    <source>
        <dbReference type="EMBL" id="NMD87609.1"/>
    </source>
</evidence>
<dbReference type="NCBIfam" id="TIGR00082">
    <property type="entry name" value="rbfA"/>
    <property type="match status" value="1"/>
</dbReference>
<comment type="caution">
    <text evidence="4">The sequence shown here is derived from an EMBL/GenBank/DDBJ whole genome shotgun (WGS) entry which is preliminary data.</text>
</comment>
<dbReference type="GO" id="GO:0030490">
    <property type="term" value="P:maturation of SSU-rRNA"/>
    <property type="evidence" value="ECO:0007669"/>
    <property type="project" value="UniProtKB-UniRule"/>
</dbReference>
<proteinExistence type="inferred from homology"/>
<dbReference type="AlphaFoldDB" id="A0A2U1BBB8"/>
<evidence type="ECO:0000313" key="4">
    <source>
        <dbReference type="EMBL" id="PVY45948.1"/>
    </source>
</evidence>
<dbReference type="PANTHER" id="PTHR33515:SF1">
    <property type="entry name" value="RIBOSOME-BINDING FACTOR A, CHLOROPLASTIC-RELATED"/>
    <property type="match status" value="1"/>
</dbReference>
<evidence type="ECO:0000313" key="5">
    <source>
        <dbReference type="Proteomes" id="UP000245959"/>
    </source>
</evidence>
<comment type="function">
    <text evidence="2">One of several proteins that assist in the late maturation steps of the functional core of the 30S ribosomal subunit. Associates with free 30S ribosomal subunits (but not with 30S subunits that are part of 70S ribosomes or polysomes). Required for efficient processing of 16S rRNA. May interact with the 5'-terminal helix region of 16S rRNA.</text>
</comment>
<dbReference type="InterPro" id="IPR023799">
    <property type="entry name" value="RbfA_dom_sf"/>
</dbReference>
<dbReference type="Gene3D" id="3.30.300.20">
    <property type="match status" value="1"/>
</dbReference>
<dbReference type="GeneID" id="78293680"/>
<organism evidence="4 5">
    <name type="scientific">Victivallis vadensis</name>
    <dbReference type="NCBI Taxonomy" id="172901"/>
    <lineage>
        <taxon>Bacteria</taxon>
        <taxon>Pseudomonadati</taxon>
        <taxon>Lentisphaerota</taxon>
        <taxon>Lentisphaeria</taxon>
        <taxon>Victivallales</taxon>
        <taxon>Victivallaceae</taxon>
        <taxon>Victivallis</taxon>
    </lineage>
</organism>
<dbReference type="Proteomes" id="UP000576225">
    <property type="component" value="Unassembled WGS sequence"/>
</dbReference>
<dbReference type="RefSeq" id="WP_116882341.1">
    <property type="nucleotide sequence ID" value="NZ_CABMMC010000017.1"/>
</dbReference>
<dbReference type="PANTHER" id="PTHR33515">
    <property type="entry name" value="RIBOSOME-BINDING FACTOR A, CHLOROPLASTIC-RELATED"/>
    <property type="match status" value="1"/>
</dbReference>
<dbReference type="EMBL" id="JABAEW010000027">
    <property type="protein sequence ID" value="NMD87609.1"/>
    <property type="molecule type" value="Genomic_DNA"/>
</dbReference>
<comment type="subunit">
    <text evidence="2">Monomer. Binds 30S ribosomal subunits, but not 50S ribosomal subunits or 70S ribosomes.</text>
</comment>
<dbReference type="EMBL" id="QEKH01000001">
    <property type="protein sequence ID" value="PVY45948.1"/>
    <property type="molecule type" value="Genomic_DNA"/>
</dbReference>
<dbReference type="Pfam" id="PF02033">
    <property type="entry name" value="RBFA"/>
    <property type="match status" value="1"/>
</dbReference>
<keyword evidence="1 2" id="KW-0690">Ribosome biogenesis</keyword>
<evidence type="ECO:0000313" key="6">
    <source>
        <dbReference type="Proteomes" id="UP000576225"/>
    </source>
</evidence>
<keyword evidence="2" id="KW-0963">Cytoplasm</keyword>
<comment type="subcellular location">
    <subcellularLocation>
        <location evidence="2">Cytoplasm</location>
    </subcellularLocation>
</comment>
<comment type="similarity">
    <text evidence="2">Belongs to the RbfA family.</text>
</comment>
<protein>
    <recommendedName>
        <fullName evidence="2">Ribosome-binding factor A</fullName>
    </recommendedName>
</protein>
<reference evidence="4 5" key="1">
    <citation type="submission" date="2018-04" db="EMBL/GenBank/DDBJ databases">
        <title>Genomic Encyclopedia of Type Strains, Phase IV (KMG-IV): sequencing the most valuable type-strain genomes for metagenomic binning, comparative biology and taxonomic classification.</title>
        <authorList>
            <person name="Goeker M."/>
        </authorList>
    </citation>
    <scope>NUCLEOTIDE SEQUENCE [LARGE SCALE GENOMIC DNA]</scope>
    <source>
        <strain evidence="4 5">DSM 14823</strain>
    </source>
</reference>
<dbReference type="GO" id="GO:0005829">
    <property type="term" value="C:cytosol"/>
    <property type="evidence" value="ECO:0007669"/>
    <property type="project" value="TreeGrafter"/>
</dbReference>
<reference evidence="3 6" key="2">
    <citation type="submission" date="2020-04" db="EMBL/GenBank/DDBJ databases">
        <authorList>
            <person name="Hitch T.C.A."/>
            <person name="Wylensek D."/>
            <person name="Clavel T."/>
        </authorList>
    </citation>
    <scope>NUCLEOTIDE SEQUENCE [LARGE SCALE GENOMIC DNA]</scope>
    <source>
        <strain evidence="3 6">COR2-253-APC-1A</strain>
    </source>
</reference>
<keyword evidence="5" id="KW-1185">Reference proteome</keyword>
<dbReference type="HAMAP" id="MF_00003">
    <property type="entry name" value="RbfA"/>
    <property type="match status" value="1"/>
</dbReference>
<sequence>MAEKVDRLTRVNELLKREIANAIERGLITAPGMLVSVTEVNTSVDLRNATVYVSIFGGDNAARRKVMNELGEQRLDFQRKLARTLAFKHTPVLDFRLDTRIEKGDRVFELLNEVENHNKHE</sequence>
<dbReference type="SUPFAM" id="SSF89919">
    <property type="entry name" value="Ribosome-binding factor A, RbfA"/>
    <property type="match status" value="1"/>
</dbReference>
<evidence type="ECO:0000256" key="2">
    <source>
        <dbReference type="HAMAP-Rule" id="MF_00003"/>
    </source>
</evidence>
<gene>
    <name evidence="2 3" type="primary">rbfA</name>
    <name evidence="4" type="ORF">C8D82_101145</name>
    <name evidence="3" type="ORF">HF882_13550</name>
</gene>
<name>A0A2U1BBB8_9BACT</name>
<dbReference type="GO" id="GO:0043024">
    <property type="term" value="F:ribosomal small subunit binding"/>
    <property type="evidence" value="ECO:0007669"/>
    <property type="project" value="TreeGrafter"/>
</dbReference>
<accession>A0A2U1BBB8</accession>
<dbReference type="OrthoDB" id="307788at2"/>
<evidence type="ECO:0000256" key="1">
    <source>
        <dbReference type="ARBA" id="ARBA00022517"/>
    </source>
</evidence>
<dbReference type="InterPro" id="IPR015946">
    <property type="entry name" value="KH_dom-like_a/b"/>
</dbReference>